<evidence type="ECO:0000256" key="1">
    <source>
        <dbReference type="ARBA" id="ARBA00022574"/>
    </source>
</evidence>
<dbReference type="Proteomes" id="UP001059546">
    <property type="component" value="Chromosome II"/>
</dbReference>
<evidence type="ECO:0000256" key="2">
    <source>
        <dbReference type="ARBA" id="ARBA00022737"/>
    </source>
</evidence>
<dbReference type="InterPro" id="IPR001680">
    <property type="entry name" value="WD40_rpt"/>
</dbReference>
<name>A0A9Q9F8V2_ENCHE</name>
<keyword evidence="1 5" id="KW-0853">WD repeat</keyword>
<protein>
    <recommendedName>
        <fullName evidence="4">Polyadenylation factor subunit 2</fullName>
    </recommendedName>
</protein>
<dbReference type="CDD" id="cd00200">
    <property type="entry name" value="WD40"/>
    <property type="match status" value="1"/>
</dbReference>
<dbReference type="EMBL" id="CP119063">
    <property type="protein sequence ID" value="WEL38123.1"/>
    <property type="molecule type" value="Genomic_DNA"/>
</dbReference>
<dbReference type="PROSITE" id="PS50294">
    <property type="entry name" value="WD_REPEATS_REGION"/>
    <property type="match status" value="4"/>
</dbReference>
<dbReference type="GO" id="GO:0031124">
    <property type="term" value="P:mRNA 3'-end processing"/>
    <property type="evidence" value="ECO:0007669"/>
    <property type="project" value="InterPro"/>
</dbReference>
<feature type="repeat" description="WD" evidence="5">
    <location>
        <begin position="176"/>
        <end position="208"/>
    </location>
</feature>
<proteinExistence type="predicted"/>
<dbReference type="SMART" id="SM00320">
    <property type="entry name" value="WD40"/>
    <property type="match status" value="7"/>
</dbReference>
<reference evidence="8 10" key="2">
    <citation type="submission" date="2023-02" db="EMBL/GenBank/DDBJ databases">
        <title>Encephalitozoon hellem ATCC 50451 complete genome.</title>
        <authorList>
            <person name="Mascarenhas dos Santos A.C."/>
            <person name="Julian A.T."/>
            <person name="Pombert J.-F."/>
        </authorList>
    </citation>
    <scope>NUCLEOTIDE SEQUENCE [LARGE SCALE GENOMIC DNA]</scope>
    <source>
        <strain evidence="8 10">ATCC 50451</strain>
    </source>
</reference>
<keyword evidence="2" id="KW-0677">Repeat</keyword>
<dbReference type="PROSITE" id="PS50082">
    <property type="entry name" value="WD_REPEATS_2"/>
    <property type="match status" value="5"/>
</dbReference>
<organism evidence="7 9">
    <name type="scientific">Encephalitozoon hellem</name>
    <name type="common">Microsporidian parasite</name>
    <dbReference type="NCBI Taxonomy" id="27973"/>
    <lineage>
        <taxon>Eukaryota</taxon>
        <taxon>Fungi</taxon>
        <taxon>Fungi incertae sedis</taxon>
        <taxon>Microsporidia</taxon>
        <taxon>Unikaryonidae</taxon>
        <taxon>Encephalitozoon</taxon>
    </lineage>
</organism>
<dbReference type="OrthoDB" id="16717at2759"/>
<feature type="repeat" description="WD" evidence="5">
    <location>
        <begin position="218"/>
        <end position="259"/>
    </location>
</feature>
<feature type="repeat" description="WD" evidence="5">
    <location>
        <begin position="135"/>
        <end position="166"/>
    </location>
</feature>
<dbReference type="InterPro" id="IPR036322">
    <property type="entry name" value="WD40_repeat_dom_sf"/>
</dbReference>
<evidence type="ECO:0000313" key="8">
    <source>
        <dbReference type="EMBL" id="WEL38123.1"/>
    </source>
</evidence>
<dbReference type="GO" id="GO:0005847">
    <property type="term" value="C:mRNA cleavage and polyadenylation specificity factor complex"/>
    <property type="evidence" value="ECO:0007669"/>
    <property type="project" value="TreeGrafter"/>
</dbReference>
<dbReference type="InterPro" id="IPR020472">
    <property type="entry name" value="WD40_PAC1"/>
</dbReference>
<accession>A0A9Q9F8V2</accession>
<evidence type="ECO:0000313" key="10">
    <source>
        <dbReference type="Proteomes" id="UP001217963"/>
    </source>
</evidence>
<dbReference type="Proteomes" id="UP001217963">
    <property type="component" value="Chromosome II"/>
</dbReference>
<dbReference type="PRINTS" id="PR00320">
    <property type="entry name" value="GPROTEINBRPT"/>
</dbReference>
<feature type="repeat" description="WD" evidence="5">
    <location>
        <begin position="346"/>
        <end position="377"/>
    </location>
</feature>
<evidence type="ECO:0000256" key="5">
    <source>
        <dbReference type="PROSITE-ProRule" id="PRU00221"/>
    </source>
</evidence>
<dbReference type="Pfam" id="PF00400">
    <property type="entry name" value="WD40"/>
    <property type="match status" value="5"/>
</dbReference>
<reference evidence="7" key="1">
    <citation type="submission" date="2021-05" db="EMBL/GenBank/DDBJ databases">
        <title>Encephalitozoon hellem ATCC 50604 Complete Genome.</title>
        <authorList>
            <person name="Mascarenhas dos Santos A.C."/>
            <person name="Julian A.T."/>
            <person name="Pombert J.-F."/>
        </authorList>
    </citation>
    <scope>NUCLEOTIDE SEQUENCE</scope>
    <source>
        <strain evidence="7">ATCC 50604</strain>
    </source>
</reference>
<sequence length="408" mass="46138">MNDDGVNIKELISARFQNPKFVYDGKRMRVLQERKVVDYTSSICIQRVRRRLDPLQVNASFELSPQILNLKSPELCYNDISSLFTTKIEHVSVNKVKCPVNIVRWTPDGRRLMSGTATGEFTLWNGYGCNFETILQAHESPVRGMAWSPSGSFLISSDNFGIIKYWHPSMNNIQIIQGHTEAVRDLSFSHNDSKFCSASDDSTIKVWDSIEAKEESVLRGHNWDVRAAQWHKYKSLIASAGKDNLVKMWDPRTAEELCTLHHHKNTILALKWMGDENYLLTGGKDQVIKMVDIRTMSDVFTYKNHKKEVTSIGTHPCIPDMFVSGGTEGGLYFWQAYTQVPLEVVDEGHEGTVWSLDYHPVGHILASGSVDQSVRFWVRPRPDENTEIPVGGFEDEDNNSDGGAIPGL</sequence>
<gene>
    <name evidence="7" type="ORF">GPU96_02g03810</name>
    <name evidence="8" type="ORF">PFJ87_02g01630</name>
</gene>
<evidence type="ECO:0000313" key="7">
    <source>
        <dbReference type="EMBL" id="UTX42666.1"/>
    </source>
</evidence>
<dbReference type="AlphaFoldDB" id="A0A9Q9F8V2"/>
<feature type="repeat" description="WD" evidence="5">
    <location>
        <begin position="260"/>
        <end position="301"/>
    </location>
</feature>
<dbReference type="SUPFAM" id="SSF50978">
    <property type="entry name" value="WD40 repeat-like"/>
    <property type="match status" value="1"/>
</dbReference>
<evidence type="ECO:0000256" key="6">
    <source>
        <dbReference type="SAM" id="MobiDB-lite"/>
    </source>
</evidence>
<evidence type="ECO:0000256" key="3">
    <source>
        <dbReference type="ARBA" id="ARBA00025498"/>
    </source>
</evidence>
<keyword evidence="10" id="KW-1185">Reference proteome</keyword>
<dbReference type="PANTHER" id="PTHR22836:SF0">
    <property type="entry name" value="PRE-MRNA 3' END PROCESSING PROTEIN WDR33"/>
    <property type="match status" value="1"/>
</dbReference>
<dbReference type="InterPro" id="IPR045245">
    <property type="entry name" value="Pfs2-like"/>
</dbReference>
<feature type="region of interest" description="Disordered" evidence="6">
    <location>
        <begin position="385"/>
        <end position="408"/>
    </location>
</feature>
<dbReference type="EMBL" id="CP075148">
    <property type="protein sequence ID" value="UTX42666.1"/>
    <property type="molecule type" value="Genomic_DNA"/>
</dbReference>
<evidence type="ECO:0000313" key="9">
    <source>
        <dbReference type="Proteomes" id="UP001059546"/>
    </source>
</evidence>
<evidence type="ECO:0000256" key="4">
    <source>
        <dbReference type="ARBA" id="ARBA00026154"/>
    </source>
</evidence>
<comment type="function">
    <text evidence="3">Required for 3'-end cleavage and polyadenylation of pre-mRNAs. Also involved in chromosome segregation where it has a role in chromosome attachment to the mitotic spindle.</text>
</comment>
<dbReference type="PANTHER" id="PTHR22836">
    <property type="entry name" value="WD40 REPEAT PROTEIN"/>
    <property type="match status" value="1"/>
</dbReference>
<dbReference type="Gene3D" id="2.130.10.10">
    <property type="entry name" value="YVTN repeat-like/Quinoprotein amine dehydrogenase"/>
    <property type="match status" value="2"/>
</dbReference>
<dbReference type="InterPro" id="IPR015943">
    <property type="entry name" value="WD40/YVTN_repeat-like_dom_sf"/>
</dbReference>